<proteinExistence type="predicted"/>
<evidence type="ECO:0000313" key="1">
    <source>
        <dbReference type="EMBL" id="RNJ42399.1"/>
    </source>
</evidence>
<dbReference type="Proteomes" id="UP000275436">
    <property type="component" value="Unassembled WGS sequence"/>
</dbReference>
<accession>A0A3M9X2Z2</accession>
<reference evidence="1 2" key="1">
    <citation type="journal article" date="2018" name="Mol. Plant Microbe Interact.">
        <title>Taxonomically Different Co-Microsymbionts of a Relict Legume, Oxytropis popoviana, Have Complementary Sets of Symbiotic Genes and Together Increase the Efficiency of Plant Nodulation.</title>
        <authorList>
            <person name="Safronova V."/>
            <person name="Belimov A."/>
            <person name="Sazanova A."/>
            <person name="Chirak E."/>
            <person name="Verkhozina A."/>
            <person name="Kuznetsova I."/>
            <person name="Andronov E."/>
            <person name="Puhalsky J."/>
            <person name="Tikhonovich I."/>
        </authorList>
    </citation>
    <scope>NUCLEOTIDE SEQUENCE [LARGE SCALE GENOMIC DNA]</scope>
    <source>
        <strain evidence="1 2">Opo-235</strain>
    </source>
</reference>
<evidence type="ECO:0000313" key="2">
    <source>
        <dbReference type="Proteomes" id="UP000275436"/>
    </source>
</evidence>
<protein>
    <submittedName>
        <fullName evidence="1">Uncharacterized protein</fullName>
    </submittedName>
</protein>
<name>A0A3M9X2Z2_9HYPH</name>
<sequence length="87" mass="10109">MAVDKIVGRLPAHQADIDEVMAYDWRNSDQVELIQRYFAGLVEQAHDDEIHRAWRDFTSTIADLGPDNFERMGRDAVDDLLVRRQSH</sequence>
<gene>
    <name evidence="1" type="ORF">DNR46_28800</name>
</gene>
<dbReference type="AlphaFoldDB" id="A0A3M9X2Z2"/>
<comment type="caution">
    <text evidence="1">The sequence shown here is derived from an EMBL/GenBank/DDBJ whole genome shotgun (WGS) entry which is preliminary data.</text>
</comment>
<dbReference type="RefSeq" id="WP_123169752.1">
    <property type="nucleotide sequence ID" value="NZ_QKOD01000011.1"/>
</dbReference>
<dbReference type="EMBL" id="QKOD01000011">
    <property type="protein sequence ID" value="RNJ42399.1"/>
    <property type="molecule type" value="Genomic_DNA"/>
</dbReference>
<organism evidence="1 2">
    <name type="scientific">Mesorhizobium japonicum</name>
    <dbReference type="NCBI Taxonomy" id="2066070"/>
    <lineage>
        <taxon>Bacteria</taxon>
        <taxon>Pseudomonadati</taxon>
        <taxon>Pseudomonadota</taxon>
        <taxon>Alphaproteobacteria</taxon>
        <taxon>Hyphomicrobiales</taxon>
        <taxon>Phyllobacteriaceae</taxon>
        <taxon>Mesorhizobium</taxon>
    </lineage>
</organism>